<feature type="repeat" description="ANK" evidence="1">
    <location>
        <begin position="492"/>
        <end position="524"/>
    </location>
</feature>
<dbReference type="Pfam" id="PF12796">
    <property type="entry name" value="Ank_2"/>
    <property type="match status" value="1"/>
</dbReference>
<dbReference type="PROSITE" id="PS50297">
    <property type="entry name" value="ANK_REP_REGION"/>
    <property type="match status" value="1"/>
</dbReference>
<dbReference type="Gene3D" id="3.40.50.1580">
    <property type="entry name" value="Nucleoside phosphorylase domain"/>
    <property type="match status" value="1"/>
</dbReference>
<keyword evidence="1" id="KW-0040">ANK repeat</keyword>
<dbReference type="InterPro" id="IPR035994">
    <property type="entry name" value="Nucleoside_phosphorylase_sf"/>
</dbReference>
<dbReference type="PROSITE" id="PS50088">
    <property type="entry name" value="ANK_REPEAT"/>
    <property type="match status" value="1"/>
</dbReference>
<dbReference type="InterPro" id="IPR036770">
    <property type="entry name" value="Ankyrin_rpt-contain_sf"/>
</dbReference>
<proteinExistence type="predicted"/>
<evidence type="ECO:0000259" key="2">
    <source>
        <dbReference type="Pfam" id="PF01048"/>
    </source>
</evidence>
<keyword evidence="4" id="KW-1185">Reference proteome</keyword>
<evidence type="ECO:0000313" key="3">
    <source>
        <dbReference type="EMBL" id="KAH0547678.1"/>
    </source>
</evidence>
<evidence type="ECO:0000256" key="1">
    <source>
        <dbReference type="PROSITE-ProRule" id="PRU00023"/>
    </source>
</evidence>
<dbReference type="GO" id="GO:0003824">
    <property type="term" value="F:catalytic activity"/>
    <property type="evidence" value="ECO:0007669"/>
    <property type="project" value="InterPro"/>
</dbReference>
<dbReference type="Pfam" id="PF01048">
    <property type="entry name" value="PNP_UDP_1"/>
    <property type="match status" value="1"/>
</dbReference>
<comment type="caution">
    <text evidence="3">The sequence shown here is derived from an EMBL/GenBank/DDBJ whole genome shotgun (WGS) entry which is preliminary data.</text>
</comment>
<dbReference type="InterPro" id="IPR053137">
    <property type="entry name" value="NLR-like"/>
</dbReference>
<dbReference type="SMART" id="SM00248">
    <property type="entry name" value="ANK"/>
    <property type="match status" value="4"/>
</dbReference>
<dbReference type="InterPro" id="IPR002110">
    <property type="entry name" value="Ankyrin_rpt"/>
</dbReference>
<dbReference type="PANTHER" id="PTHR46082:SF6">
    <property type="entry name" value="AAA+ ATPASE DOMAIN-CONTAINING PROTEIN-RELATED"/>
    <property type="match status" value="1"/>
</dbReference>
<protein>
    <recommendedName>
        <fullName evidence="2">Nucleoside phosphorylase domain-containing protein</fullName>
    </recommendedName>
</protein>
<dbReference type="GO" id="GO:0009116">
    <property type="term" value="P:nucleoside metabolic process"/>
    <property type="evidence" value="ECO:0007669"/>
    <property type="project" value="InterPro"/>
</dbReference>
<gene>
    <name evidence="3" type="ORF">FGG08_000167</name>
</gene>
<accession>A0A9P8I9S1</accession>
<reference evidence="3" key="1">
    <citation type="submission" date="2021-03" db="EMBL/GenBank/DDBJ databases">
        <title>Comparative genomics and phylogenomic investigation of the class Geoglossomycetes provide insights into ecological specialization and systematics.</title>
        <authorList>
            <person name="Melie T."/>
            <person name="Pirro S."/>
            <person name="Miller A.N."/>
            <person name="Quandt A."/>
        </authorList>
    </citation>
    <scope>NUCLEOTIDE SEQUENCE</scope>
    <source>
        <strain evidence="3">GBOQ0MN5Z8</strain>
    </source>
</reference>
<feature type="domain" description="Nucleoside phosphorylase" evidence="2">
    <location>
        <begin position="15"/>
        <end position="132"/>
    </location>
</feature>
<dbReference type="PANTHER" id="PTHR46082">
    <property type="entry name" value="ATP/GTP-BINDING PROTEIN-RELATED"/>
    <property type="match status" value="1"/>
</dbReference>
<dbReference type="AlphaFoldDB" id="A0A9P8I9S1"/>
<dbReference type="EMBL" id="JAGHQL010000002">
    <property type="protein sequence ID" value="KAH0547678.1"/>
    <property type="molecule type" value="Genomic_DNA"/>
</dbReference>
<dbReference type="SUPFAM" id="SSF48403">
    <property type="entry name" value="Ankyrin repeat"/>
    <property type="match status" value="1"/>
</dbReference>
<dbReference type="InterPro" id="IPR000845">
    <property type="entry name" value="Nucleoside_phosphorylase_d"/>
</dbReference>
<dbReference type="Gene3D" id="1.25.40.20">
    <property type="entry name" value="Ankyrin repeat-containing domain"/>
    <property type="match status" value="1"/>
</dbReference>
<sequence length="586" mass="64805">MTDYPPPTRREDFEIAVICALRIEGDAVEALFDKIWRDEDYTLQKEQTDRNTYTLGLIGRHNVVLTWMPGIGKASAAVAATDLRNSFRRINLTLVVGICGGVPKISDGEILLGDVIVSTGINQYDFGRRLPGTFLSKDTTGRAAGGMASFLNKVQGIQGHRRLAENTFIYLNELLKKKGFQIAQYPGANEDKLYKATYRHKHHNLSSCDNRMCGKSEDEVCDNALDSSCIELKCDEKELLPRDRQARGAAGEPPIPAIYFGLVASGDTVMKSGEHRDKIAVAQNVIAFEMEGAGVRDTLPCVFVIKGVCDYADSHKNKKWQRYAASTGAACMKAFLEEWTSPGKLPQGRPSQARAIAKARLNIRLTRRNSVIAVQPDDSLPKISPTSPSDNTLKSAELFVKEIPSPIRAQTNSPNSLELLRACQERNIDRIEELLEKPDTSLNARGDKGRGVLHFALGADKVNTNISEMKKATDIVRLLFIHRVDVNAPDESGLRPIHYCAKTINFEATMFLLDKGARINEPDKKGRTALHYVAIDSKPDVQFAEMLIGRGGELGSVRLPDLVPRATTSQRHVRRLIKPLERGVGC</sequence>
<dbReference type="SUPFAM" id="SSF53167">
    <property type="entry name" value="Purine and uridine phosphorylases"/>
    <property type="match status" value="1"/>
</dbReference>
<evidence type="ECO:0000313" key="4">
    <source>
        <dbReference type="Proteomes" id="UP000698800"/>
    </source>
</evidence>
<organism evidence="3 4">
    <name type="scientific">Glutinoglossum americanum</name>
    <dbReference type="NCBI Taxonomy" id="1670608"/>
    <lineage>
        <taxon>Eukaryota</taxon>
        <taxon>Fungi</taxon>
        <taxon>Dikarya</taxon>
        <taxon>Ascomycota</taxon>
        <taxon>Pezizomycotina</taxon>
        <taxon>Geoglossomycetes</taxon>
        <taxon>Geoglossales</taxon>
        <taxon>Geoglossaceae</taxon>
        <taxon>Glutinoglossum</taxon>
    </lineage>
</organism>
<name>A0A9P8I9S1_9PEZI</name>
<dbReference type="Proteomes" id="UP000698800">
    <property type="component" value="Unassembled WGS sequence"/>
</dbReference>
<dbReference type="OrthoDB" id="20872at2759"/>